<dbReference type="AlphaFoldDB" id="A0A6C0H684"/>
<keyword evidence="1" id="KW-1133">Transmembrane helix</keyword>
<keyword evidence="1" id="KW-0472">Membrane</keyword>
<keyword evidence="1" id="KW-0812">Transmembrane</keyword>
<proteinExistence type="predicted"/>
<evidence type="ECO:0000313" key="2">
    <source>
        <dbReference type="EMBL" id="QHT76092.1"/>
    </source>
</evidence>
<dbReference type="SUPFAM" id="SSF50405">
    <property type="entry name" value="Actin-crosslinking proteins"/>
    <property type="match status" value="1"/>
</dbReference>
<dbReference type="CDD" id="cd00257">
    <property type="entry name" value="beta-trefoil_FSCN-like"/>
    <property type="match status" value="1"/>
</dbReference>
<reference evidence="2" key="1">
    <citation type="journal article" date="2020" name="Nature">
        <title>Giant virus diversity and host interactions through global metagenomics.</title>
        <authorList>
            <person name="Schulz F."/>
            <person name="Roux S."/>
            <person name="Paez-Espino D."/>
            <person name="Jungbluth S."/>
            <person name="Walsh D.A."/>
            <person name="Denef V.J."/>
            <person name="McMahon K.D."/>
            <person name="Konstantinidis K.T."/>
            <person name="Eloe-Fadrosh E.A."/>
            <person name="Kyrpides N.C."/>
            <person name="Woyke T."/>
        </authorList>
    </citation>
    <scope>NUCLEOTIDE SEQUENCE</scope>
    <source>
        <strain evidence="2">GVMAG-M-3300023179-73</strain>
    </source>
</reference>
<dbReference type="InterPro" id="IPR008999">
    <property type="entry name" value="Actin-crosslinking"/>
</dbReference>
<dbReference type="Gene3D" id="2.80.10.50">
    <property type="match status" value="1"/>
</dbReference>
<protein>
    <recommendedName>
        <fullName evidence="3">Fascin domain-containing protein</fullName>
    </recommendedName>
</protein>
<feature type="transmembrane region" description="Helical" evidence="1">
    <location>
        <begin position="6"/>
        <end position="24"/>
    </location>
</feature>
<evidence type="ECO:0008006" key="3">
    <source>
        <dbReference type="Google" id="ProtNLM"/>
    </source>
</evidence>
<dbReference type="EMBL" id="MN739889">
    <property type="protein sequence ID" value="QHT76092.1"/>
    <property type="molecule type" value="Genomic_DNA"/>
</dbReference>
<accession>A0A6C0H684</accession>
<evidence type="ECO:0000256" key="1">
    <source>
        <dbReference type="SAM" id="Phobius"/>
    </source>
</evidence>
<sequence>MNLYLIIFIVIIVYFFFFRSRENFQTNQKVALKSLDGSFASVCTDKHLCLTSEPNKKTFSILKFADDLLALESEGYYITACFAEECDNPDGGHIKVDSFNPYAPNAKFKLVANGDSYYLQLYNGQYLGVNENNHFIRVTGRDKAVALQFV</sequence>
<organism evidence="2">
    <name type="scientific">viral metagenome</name>
    <dbReference type="NCBI Taxonomy" id="1070528"/>
    <lineage>
        <taxon>unclassified sequences</taxon>
        <taxon>metagenomes</taxon>
        <taxon>organismal metagenomes</taxon>
    </lineage>
</organism>
<name>A0A6C0H684_9ZZZZ</name>